<gene>
    <name evidence="2" type="ORF">H9981_06605</name>
</gene>
<dbReference type="AlphaFoldDB" id="A0A9D1VX16"/>
<reference evidence="2" key="1">
    <citation type="journal article" date="2021" name="PeerJ">
        <title>Extensive microbial diversity within the chicken gut microbiome revealed by metagenomics and culture.</title>
        <authorList>
            <person name="Gilroy R."/>
            <person name="Ravi A."/>
            <person name="Getino M."/>
            <person name="Pursley I."/>
            <person name="Horton D.L."/>
            <person name="Alikhan N.F."/>
            <person name="Baker D."/>
            <person name="Gharbi K."/>
            <person name="Hall N."/>
            <person name="Watson M."/>
            <person name="Adriaenssens E.M."/>
            <person name="Foster-Nyarko E."/>
            <person name="Jarju S."/>
            <person name="Secka A."/>
            <person name="Antonio M."/>
            <person name="Oren A."/>
            <person name="Chaudhuri R.R."/>
            <person name="La Ragione R."/>
            <person name="Hildebrand F."/>
            <person name="Pallen M.J."/>
        </authorList>
    </citation>
    <scope>NUCLEOTIDE SEQUENCE</scope>
    <source>
        <strain evidence="2">ChiSjej5B23-15282</strain>
    </source>
</reference>
<keyword evidence="1" id="KW-0812">Transmembrane</keyword>
<comment type="caution">
    <text evidence="2">The sequence shown here is derived from an EMBL/GenBank/DDBJ whole genome shotgun (WGS) entry which is preliminary data.</text>
</comment>
<proteinExistence type="predicted"/>
<reference evidence="2" key="2">
    <citation type="submission" date="2021-04" db="EMBL/GenBank/DDBJ databases">
        <authorList>
            <person name="Gilroy R."/>
        </authorList>
    </citation>
    <scope>NUCLEOTIDE SEQUENCE</scope>
    <source>
        <strain evidence="2">ChiSjej5B23-15282</strain>
    </source>
</reference>
<dbReference type="InterPro" id="IPR013783">
    <property type="entry name" value="Ig-like_fold"/>
</dbReference>
<dbReference type="EMBL" id="DXFA01000115">
    <property type="protein sequence ID" value="HIX48666.1"/>
    <property type="molecule type" value="Genomic_DNA"/>
</dbReference>
<name>A0A9D1VX16_9FIRM</name>
<evidence type="ECO:0008006" key="4">
    <source>
        <dbReference type="Google" id="ProtNLM"/>
    </source>
</evidence>
<evidence type="ECO:0000313" key="3">
    <source>
        <dbReference type="Proteomes" id="UP000824243"/>
    </source>
</evidence>
<dbReference type="Proteomes" id="UP000824243">
    <property type="component" value="Unassembled WGS sequence"/>
</dbReference>
<protein>
    <recommendedName>
        <fullName evidence="4">Pesticidal crystal protein Cry22Aa Ig-like domain-containing protein</fullName>
    </recommendedName>
</protein>
<keyword evidence="1" id="KW-1133">Transmembrane helix</keyword>
<evidence type="ECO:0000313" key="2">
    <source>
        <dbReference type="EMBL" id="HIX48666.1"/>
    </source>
</evidence>
<feature type="transmembrane region" description="Helical" evidence="1">
    <location>
        <begin position="5"/>
        <end position="25"/>
    </location>
</feature>
<organism evidence="2 3">
    <name type="scientific">Candidatus Mediterraneibacter caccavium</name>
    <dbReference type="NCBI Taxonomy" id="2838661"/>
    <lineage>
        <taxon>Bacteria</taxon>
        <taxon>Bacillati</taxon>
        <taxon>Bacillota</taxon>
        <taxon>Clostridia</taxon>
        <taxon>Lachnospirales</taxon>
        <taxon>Lachnospiraceae</taxon>
        <taxon>Mediterraneibacter</taxon>
    </lineage>
</organism>
<dbReference type="Gene3D" id="2.60.40.10">
    <property type="entry name" value="Immunoglobulins"/>
    <property type="match status" value="1"/>
</dbReference>
<sequence>MKRKILCAAAAAVILIAYFIFLFLYTKKDYNGAPSISFDTGHIELSVQDDAGALLEGVTASDPEDGDLTDQVLIDSISVFDDQGRRTVRYVVFDSENTPAQAERTLSYTDYTPPVIGLTGSLVVDNLSDVELNRLGSATSCVDGDISNRLNVKIGTLQEDSVRLNFSVTDSTGTEASLSVSCDYDRSVYLADIVLGNYLLYLPAGETYDLRSNIRDIIISKQSRMELLDEVEIQSGVDFSKPGTYEVYYYLASDTGSSGRAKGIVVIQ</sequence>
<evidence type="ECO:0000256" key="1">
    <source>
        <dbReference type="SAM" id="Phobius"/>
    </source>
</evidence>
<accession>A0A9D1VX16</accession>
<keyword evidence="1" id="KW-0472">Membrane</keyword>